<proteinExistence type="predicted"/>
<feature type="region of interest" description="Disordered" evidence="1">
    <location>
        <begin position="1"/>
        <end position="80"/>
    </location>
</feature>
<keyword evidence="3" id="KW-1185">Reference proteome</keyword>
<evidence type="ECO:0000313" key="3">
    <source>
        <dbReference type="Proteomes" id="UP000323426"/>
    </source>
</evidence>
<sequence length="80" mass="8818">MPYKSNSTNKQSKEHTGDPAGNGQSNAGVKPVSPDSEDELHERLRAEYTDDIDEPTIDTKLGSHPNRNTNKPKIDKPPYG</sequence>
<evidence type="ECO:0000313" key="2">
    <source>
        <dbReference type="EMBL" id="KAA5546541.1"/>
    </source>
</evidence>
<dbReference type="Proteomes" id="UP000323426">
    <property type="component" value="Unassembled WGS sequence"/>
</dbReference>
<dbReference type="RefSeq" id="WP_150088589.1">
    <property type="nucleotide sequence ID" value="NZ_VWSF01000007.1"/>
</dbReference>
<gene>
    <name evidence="2" type="ORF">F0145_11700</name>
</gene>
<feature type="compositionally biased region" description="Polar residues" evidence="1">
    <location>
        <begin position="1"/>
        <end position="10"/>
    </location>
</feature>
<evidence type="ECO:0000256" key="1">
    <source>
        <dbReference type="SAM" id="MobiDB-lite"/>
    </source>
</evidence>
<dbReference type="AlphaFoldDB" id="A0A5M6DGB7"/>
<accession>A0A5M6DGB7</accession>
<reference evidence="2 3" key="1">
    <citation type="submission" date="2019-09" db="EMBL/GenBank/DDBJ databases">
        <title>Genome sequence and assembly of Adhaeribacter sp.</title>
        <authorList>
            <person name="Chhetri G."/>
        </authorList>
    </citation>
    <scope>NUCLEOTIDE SEQUENCE [LARGE SCALE GENOMIC DNA]</scope>
    <source>
        <strain evidence="2 3">DK36</strain>
    </source>
</reference>
<dbReference type="EMBL" id="VWSF01000007">
    <property type="protein sequence ID" value="KAA5546541.1"/>
    <property type="molecule type" value="Genomic_DNA"/>
</dbReference>
<organism evidence="2 3">
    <name type="scientific">Adhaeribacter rhizoryzae</name>
    <dbReference type="NCBI Taxonomy" id="2607907"/>
    <lineage>
        <taxon>Bacteria</taxon>
        <taxon>Pseudomonadati</taxon>
        <taxon>Bacteroidota</taxon>
        <taxon>Cytophagia</taxon>
        <taxon>Cytophagales</taxon>
        <taxon>Hymenobacteraceae</taxon>
        <taxon>Adhaeribacter</taxon>
    </lineage>
</organism>
<comment type="caution">
    <text evidence="2">The sequence shown here is derived from an EMBL/GenBank/DDBJ whole genome shotgun (WGS) entry which is preliminary data.</text>
</comment>
<protein>
    <submittedName>
        <fullName evidence="2">Uncharacterized protein</fullName>
    </submittedName>
</protein>
<name>A0A5M6DGB7_9BACT</name>